<protein>
    <submittedName>
        <fullName evidence="5">Transcriptional regulator of sugar metabolism</fullName>
    </submittedName>
</protein>
<dbReference type="Gene3D" id="1.10.10.10">
    <property type="entry name" value="Winged helix-like DNA-binding domain superfamily/Winged helix DNA-binding domain"/>
    <property type="match status" value="1"/>
</dbReference>
<evidence type="ECO:0000256" key="3">
    <source>
        <dbReference type="ARBA" id="ARBA00023163"/>
    </source>
</evidence>
<dbReference type="PROSITE" id="PS51000">
    <property type="entry name" value="HTH_DEOR_2"/>
    <property type="match status" value="1"/>
</dbReference>
<dbReference type="GO" id="GO:0003677">
    <property type="term" value="F:DNA binding"/>
    <property type="evidence" value="ECO:0007669"/>
    <property type="project" value="UniProtKB-KW"/>
</dbReference>
<dbReference type="PANTHER" id="PTHR30363:SF58">
    <property type="entry name" value="REGULATORY PROTEIN, DEOR FAMILY"/>
    <property type="match status" value="1"/>
</dbReference>
<dbReference type="InterPro" id="IPR036390">
    <property type="entry name" value="WH_DNA-bd_sf"/>
</dbReference>
<dbReference type="PANTHER" id="PTHR30363">
    <property type="entry name" value="HTH-TYPE TRANSCRIPTIONAL REGULATOR SRLR-RELATED"/>
    <property type="match status" value="1"/>
</dbReference>
<name>A0A117IB34_MYCCR</name>
<organism evidence="5 6">
    <name type="scientific">Mycolicibacterium canariasense</name>
    <name type="common">Mycobacterium canariasense</name>
    <dbReference type="NCBI Taxonomy" id="228230"/>
    <lineage>
        <taxon>Bacteria</taxon>
        <taxon>Bacillati</taxon>
        <taxon>Actinomycetota</taxon>
        <taxon>Actinomycetes</taxon>
        <taxon>Mycobacteriales</taxon>
        <taxon>Mycobacteriaceae</taxon>
        <taxon>Mycolicibacterium</taxon>
    </lineage>
</organism>
<dbReference type="InterPro" id="IPR037171">
    <property type="entry name" value="NagB/RpiA_transferase-like"/>
</dbReference>
<dbReference type="InterPro" id="IPR018356">
    <property type="entry name" value="Tscrpt_reg_HTH_DeoR_CS"/>
</dbReference>
<keyword evidence="1" id="KW-0805">Transcription regulation</keyword>
<accession>A0A117IB34</accession>
<dbReference type="SMART" id="SM00420">
    <property type="entry name" value="HTH_DEOR"/>
    <property type="match status" value="1"/>
</dbReference>
<dbReference type="Gene3D" id="3.40.50.1360">
    <property type="match status" value="1"/>
</dbReference>
<dbReference type="InterPro" id="IPR001034">
    <property type="entry name" value="DeoR_HTH"/>
</dbReference>
<feature type="domain" description="HTH deoR-type" evidence="4">
    <location>
        <begin position="3"/>
        <end position="58"/>
    </location>
</feature>
<keyword evidence="3" id="KW-0804">Transcription</keyword>
<dbReference type="InterPro" id="IPR036388">
    <property type="entry name" value="WH-like_DNA-bd_sf"/>
</dbReference>
<dbReference type="EMBL" id="BCSY01000071">
    <property type="protein sequence ID" value="GAS97294.1"/>
    <property type="molecule type" value="Genomic_DNA"/>
</dbReference>
<dbReference type="AlphaFoldDB" id="A0A117IB34"/>
<dbReference type="InterPro" id="IPR050313">
    <property type="entry name" value="Carb_Metab_HTH_regulators"/>
</dbReference>
<dbReference type="Pfam" id="PF08220">
    <property type="entry name" value="HTH_DeoR"/>
    <property type="match status" value="1"/>
</dbReference>
<evidence type="ECO:0000313" key="5">
    <source>
        <dbReference type="EMBL" id="GAS97294.1"/>
    </source>
</evidence>
<dbReference type="RefSeq" id="WP_062658205.1">
    <property type="nucleotide sequence ID" value="NZ_JACKTQ010000041.1"/>
</dbReference>
<dbReference type="SUPFAM" id="SSF100950">
    <property type="entry name" value="NagB/RpiA/CoA transferase-like"/>
    <property type="match status" value="1"/>
</dbReference>
<dbReference type="SUPFAM" id="SSF46785">
    <property type="entry name" value="Winged helix' DNA-binding domain"/>
    <property type="match status" value="1"/>
</dbReference>
<keyword evidence="2" id="KW-0238">DNA-binding</keyword>
<dbReference type="SMART" id="SM01134">
    <property type="entry name" value="DeoRC"/>
    <property type="match status" value="1"/>
</dbReference>
<gene>
    <name evidence="5" type="ORF">RMCC_4260</name>
</gene>
<dbReference type="GO" id="GO:0003700">
    <property type="term" value="F:DNA-binding transcription factor activity"/>
    <property type="evidence" value="ECO:0007669"/>
    <property type="project" value="InterPro"/>
</dbReference>
<evidence type="ECO:0000256" key="1">
    <source>
        <dbReference type="ARBA" id="ARBA00023015"/>
    </source>
</evidence>
<evidence type="ECO:0000313" key="6">
    <source>
        <dbReference type="Proteomes" id="UP000069443"/>
    </source>
</evidence>
<dbReference type="InterPro" id="IPR014036">
    <property type="entry name" value="DeoR-like_C"/>
</dbReference>
<evidence type="ECO:0000259" key="4">
    <source>
        <dbReference type="PROSITE" id="PS51000"/>
    </source>
</evidence>
<dbReference type="OrthoDB" id="7688673at2"/>
<dbReference type="STRING" id="228230.RMCC_4260"/>
<sequence length="258" mass="27093">MIPFQRHKALMELLRIHGVLSTKVLTDELGVSHMTVRRDIARLEADGLVESVAGGVRLVDAGDGQTPTGRRQRAELQIAAKQAIASEAAARVADGATIFIDAGTTCEALVPHLVRKRNLTVVTNDLYSAVALLEHPQIEAVHLGGGIDAESGSTTGALATRMFEVLTFDVCLLSTGAWSLEGGLTVRRASQLALKQAAMAVSRRNILLADASKYGATAAYRVIGLAELDEVITDAGLDATSTKLLADADVAVCLAGGR</sequence>
<reference evidence="6" key="1">
    <citation type="journal article" date="2016" name="Genome Announc.">
        <title>Draft Genome Sequences of Five Rapidly Growing Mycobacterium Species, M. thermoresistibile, M. fortuitum subsp. acetamidolyticum, M. canariasense, M. brisbanense, and M. novocastrense.</title>
        <authorList>
            <person name="Katahira K."/>
            <person name="Ogura Y."/>
            <person name="Gotoh Y."/>
            <person name="Hayashi T."/>
        </authorList>
    </citation>
    <scope>NUCLEOTIDE SEQUENCE [LARGE SCALE GENOMIC DNA]</scope>
    <source>
        <strain evidence="6">JCM15298</strain>
    </source>
</reference>
<dbReference type="PROSITE" id="PS00894">
    <property type="entry name" value="HTH_DEOR_1"/>
    <property type="match status" value="1"/>
</dbReference>
<proteinExistence type="predicted"/>
<evidence type="ECO:0000256" key="2">
    <source>
        <dbReference type="ARBA" id="ARBA00023125"/>
    </source>
</evidence>
<reference evidence="6" key="2">
    <citation type="submission" date="2016-02" db="EMBL/GenBank/DDBJ databases">
        <title>Draft genome sequence of five rapidly growing Mycobacterium species.</title>
        <authorList>
            <person name="Katahira K."/>
            <person name="Gotou Y."/>
            <person name="Iida K."/>
            <person name="Ogura Y."/>
            <person name="Hayashi T."/>
        </authorList>
    </citation>
    <scope>NUCLEOTIDE SEQUENCE [LARGE SCALE GENOMIC DNA]</scope>
    <source>
        <strain evidence="6">JCM15298</strain>
    </source>
</reference>
<dbReference type="Proteomes" id="UP000069443">
    <property type="component" value="Unassembled WGS sequence"/>
</dbReference>
<comment type="caution">
    <text evidence="5">The sequence shown here is derived from an EMBL/GenBank/DDBJ whole genome shotgun (WGS) entry which is preliminary data.</text>
</comment>
<keyword evidence="6" id="KW-1185">Reference proteome</keyword>
<dbReference type="Pfam" id="PF00455">
    <property type="entry name" value="DeoRC"/>
    <property type="match status" value="1"/>
</dbReference>